<evidence type="ECO:0000313" key="4">
    <source>
        <dbReference type="Proteomes" id="UP001139125"/>
    </source>
</evidence>
<comment type="caution">
    <text evidence="3">The sequence shown here is derived from an EMBL/GenBank/DDBJ whole genome shotgun (WGS) entry which is preliminary data.</text>
</comment>
<reference evidence="3" key="1">
    <citation type="submission" date="2022-06" db="EMBL/GenBank/DDBJ databases">
        <title>Gracilimonas sp. CAU 1638 isolated from sea sediment.</title>
        <authorList>
            <person name="Kim W."/>
        </authorList>
    </citation>
    <scope>NUCLEOTIDE SEQUENCE</scope>
    <source>
        <strain evidence="3">CAU 1638</strain>
    </source>
</reference>
<organism evidence="3 4">
    <name type="scientific">Gracilimonas sediminicola</name>
    <dbReference type="NCBI Taxonomy" id="2952158"/>
    <lineage>
        <taxon>Bacteria</taxon>
        <taxon>Pseudomonadati</taxon>
        <taxon>Balneolota</taxon>
        <taxon>Balneolia</taxon>
        <taxon>Balneolales</taxon>
        <taxon>Balneolaceae</taxon>
        <taxon>Gracilimonas</taxon>
    </lineage>
</organism>
<keyword evidence="4" id="KW-1185">Reference proteome</keyword>
<dbReference type="PANTHER" id="PTHR19328:SF75">
    <property type="entry name" value="ALDOSE SUGAR DEHYDROGENASE YLII"/>
    <property type="match status" value="1"/>
</dbReference>
<evidence type="ECO:0000256" key="1">
    <source>
        <dbReference type="SAM" id="SignalP"/>
    </source>
</evidence>
<dbReference type="EMBL" id="JANDBC010000001">
    <property type="protein sequence ID" value="MCP9291190.1"/>
    <property type="molecule type" value="Genomic_DNA"/>
</dbReference>
<dbReference type="Gene3D" id="2.120.10.30">
    <property type="entry name" value="TolB, C-terminal domain"/>
    <property type="match status" value="1"/>
</dbReference>
<dbReference type="InterPro" id="IPR011042">
    <property type="entry name" value="6-blade_b-propeller_TolB-like"/>
</dbReference>
<dbReference type="RefSeq" id="WP_255133911.1">
    <property type="nucleotide sequence ID" value="NZ_JANDBC010000001.1"/>
</dbReference>
<dbReference type="Proteomes" id="UP001139125">
    <property type="component" value="Unassembled WGS sequence"/>
</dbReference>
<protein>
    <submittedName>
        <fullName evidence="3">PQQ-dependent sugar dehydrogenase</fullName>
    </submittedName>
</protein>
<dbReference type="PANTHER" id="PTHR19328">
    <property type="entry name" value="HEDGEHOG-INTERACTING PROTEIN"/>
    <property type="match status" value="1"/>
</dbReference>
<evidence type="ECO:0000259" key="2">
    <source>
        <dbReference type="Pfam" id="PF07995"/>
    </source>
</evidence>
<dbReference type="SUPFAM" id="SSF50952">
    <property type="entry name" value="Soluble quinoprotein glucose dehydrogenase"/>
    <property type="match status" value="1"/>
</dbReference>
<dbReference type="PROSITE" id="PS51257">
    <property type="entry name" value="PROKAR_LIPOPROTEIN"/>
    <property type="match status" value="1"/>
</dbReference>
<feature type="signal peptide" evidence="1">
    <location>
        <begin position="1"/>
        <end position="25"/>
    </location>
</feature>
<feature type="chain" id="PRO_5040950393" evidence="1">
    <location>
        <begin position="26"/>
        <end position="381"/>
    </location>
</feature>
<accession>A0A9X2RDB2</accession>
<dbReference type="InterPro" id="IPR012938">
    <property type="entry name" value="Glc/Sorbosone_DH"/>
</dbReference>
<name>A0A9X2RDB2_9BACT</name>
<evidence type="ECO:0000313" key="3">
    <source>
        <dbReference type="EMBL" id="MCP9291190.1"/>
    </source>
</evidence>
<sequence length="381" mass="41658">MIFKKLTQHLLPFVALLVFSTGCNSQTNDTKTPPASDLSVEAQLVVEGIRIGWGIGFLPNGDMLVTEKAGTLYHISEGEIVAEITEGIPSDLDVNGQGGFLDVETHPDYEENGWIYFSYASSQGEGSGSNTKIIRAKLDGSSLTSVEEIYKGTPNSRRGQHYGSRIVFDENGYLFFSIGDRGNRDVYPQDINRDGGKIYRLNADGSIPADNPFVGKDGLDAMYTYGHRNPQGMAVHPESGLVWSHEHGPRGGDEVNIIEPGNNYGWPVISYGINYDGTEFAEDTAREGMEQPITYWDPSIAPSGMAFITSDKYPGWEGDLLVGSLKFAYIAHLDLDGDEVVGEQKLVEGTGRIRAVEQGPDGYIYFSAEGDGIYRLVPTED</sequence>
<feature type="domain" description="Glucose/Sorbosone dehydrogenase" evidence="2">
    <location>
        <begin position="52"/>
        <end position="370"/>
    </location>
</feature>
<dbReference type="Pfam" id="PF07995">
    <property type="entry name" value="GSDH"/>
    <property type="match status" value="1"/>
</dbReference>
<proteinExistence type="predicted"/>
<keyword evidence="1" id="KW-0732">Signal</keyword>
<dbReference type="AlphaFoldDB" id="A0A9X2RDB2"/>
<dbReference type="InterPro" id="IPR011041">
    <property type="entry name" value="Quinoprot_gluc/sorb_DH_b-prop"/>
</dbReference>
<gene>
    <name evidence="3" type="ORF">NM125_06305</name>
</gene>